<organism evidence="2 3">
    <name type="scientific">Flavonifractor plautii 1_3_50AFAA</name>
    <dbReference type="NCBI Taxonomy" id="742738"/>
    <lineage>
        <taxon>Bacteria</taxon>
        <taxon>Bacillati</taxon>
        <taxon>Bacillota</taxon>
        <taxon>Clostridia</taxon>
        <taxon>Eubacteriales</taxon>
        <taxon>Oscillospiraceae</taxon>
        <taxon>Flavonifractor</taxon>
    </lineage>
</organism>
<evidence type="ECO:0000313" key="2">
    <source>
        <dbReference type="EMBL" id="KGF53014.1"/>
    </source>
</evidence>
<dbReference type="HOGENOM" id="CLU_035295_0_0_9"/>
<feature type="chain" id="PRO_5001918039" evidence="1">
    <location>
        <begin position="31"/>
        <end position="471"/>
    </location>
</feature>
<keyword evidence="1" id="KW-0732">Signal</keyword>
<dbReference type="AlphaFoldDB" id="A0A096D626"/>
<protein>
    <submittedName>
        <fullName evidence="2">Uncharacterized protein</fullName>
    </submittedName>
</protein>
<keyword evidence="3" id="KW-1185">Reference proteome</keyword>
<dbReference type="Proteomes" id="UP000029585">
    <property type="component" value="Unassembled WGS sequence"/>
</dbReference>
<gene>
    <name evidence="2" type="ORF">HMPREF9460_03863</name>
</gene>
<reference evidence="2 3" key="1">
    <citation type="submission" date="2011-08" db="EMBL/GenBank/DDBJ databases">
        <title>The Genome Sequence of Clostridium orbiscindens 1_3_50AFAA.</title>
        <authorList>
            <consortium name="The Broad Institute Genome Sequencing Platform"/>
            <person name="Earl A."/>
            <person name="Ward D."/>
            <person name="Feldgarden M."/>
            <person name="Gevers D."/>
            <person name="Daigneault M."/>
            <person name="Strauss J."/>
            <person name="Allen-Vercoe E."/>
            <person name="Young S.K."/>
            <person name="Zeng Q."/>
            <person name="Gargeya S."/>
            <person name="Fitzgerald M."/>
            <person name="Haas B."/>
            <person name="Abouelleil A."/>
            <person name="Alvarado L."/>
            <person name="Arachchi H.M."/>
            <person name="Berlin A."/>
            <person name="Brown A."/>
            <person name="Chapman S.B."/>
            <person name="Chen Z."/>
            <person name="Dunbar C."/>
            <person name="Freedman E."/>
            <person name="Gearin G."/>
            <person name="Gellesch M."/>
            <person name="Goldberg J."/>
            <person name="Griggs A."/>
            <person name="Gujja S."/>
            <person name="Heiman D."/>
            <person name="Howarth C."/>
            <person name="Larson L."/>
            <person name="Lui A."/>
            <person name="MacDonald P.J.P."/>
            <person name="Montmayeur A."/>
            <person name="Murphy C."/>
            <person name="Neiman D."/>
            <person name="Pearson M."/>
            <person name="Priest M."/>
            <person name="Roberts A."/>
            <person name="Saif S."/>
            <person name="Shea T."/>
            <person name="Shenoy N."/>
            <person name="Sisk P."/>
            <person name="Stolte C."/>
            <person name="Sykes S."/>
            <person name="Wortman J."/>
            <person name="Nusbaum C."/>
            <person name="Birren B."/>
        </authorList>
    </citation>
    <scope>NUCLEOTIDE SEQUENCE [LARGE SCALE GENOMIC DNA]</scope>
    <source>
        <strain evidence="2 3">1_3_50AFAA</strain>
    </source>
</reference>
<comment type="caution">
    <text evidence="2">The sequence shown here is derived from an EMBL/GenBank/DDBJ whole genome shotgun (WGS) entry which is preliminary data.</text>
</comment>
<dbReference type="Gene3D" id="2.130.10.10">
    <property type="entry name" value="YVTN repeat-like/Quinoprotein amine dehydrogenase"/>
    <property type="match status" value="1"/>
</dbReference>
<dbReference type="SUPFAM" id="SSF69322">
    <property type="entry name" value="Tricorn protease domain 2"/>
    <property type="match status" value="1"/>
</dbReference>
<accession>A0A096D626</accession>
<dbReference type="PATRIC" id="fig|742738.3.peg.3976"/>
<dbReference type="eggNOG" id="COG1520">
    <property type="taxonomic scope" value="Bacteria"/>
</dbReference>
<evidence type="ECO:0000313" key="3">
    <source>
        <dbReference type="Proteomes" id="UP000029585"/>
    </source>
</evidence>
<proteinExistence type="predicted"/>
<dbReference type="EMBL" id="ADLO01000116">
    <property type="protein sequence ID" value="KGF53014.1"/>
    <property type="molecule type" value="Genomic_DNA"/>
</dbReference>
<sequence>MQKMKNGKKVLSVCLSLAMAAGMLSTSAFASWNVYGGSNNHNAVVTEAPTRPDKSGLDSYIQLHCTGSGWDGVDNVPVLQTVNGTTYAYVLYDGYGASGALVAKIRCAENGGSSIVWTTDPYGTEGTSLNAKSGFQLSTPYLDDKGTPDDASDDTLYVGTISQYDDYEGGEWLTGTGSKVMALTGLDQNKPTVTNVLTGINGQINTPITTDGTYLYFGTWPGGSNAGTYYQVKLSDYSVKTFTPDSYGFYWAGAVSDGTNVYFGSDNGLLYWRSIADFDTTGGVLDLTDVASDAGNVRSTVMMDEDGFLYFTTQGGYLWCCSYKDGLTVEWKAKLGPDPDTNVTSTSTPTKVGDRIYVGYYSGFSDGGVQCVTVSIGEDGSSYIPSVAPVASGFPVQSSIVVMGDGTGTDYLYFNTNAQKGAGYCYSYDGGKTGSKVWGTTGDTYALGGMAIDNGYAVFGNDYNHLYVVHD</sequence>
<feature type="signal peptide" evidence="1">
    <location>
        <begin position="1"/>
        <end position="30"/>
    </location>
</feature>
<dbReference type="RefSeq" id="WP_044943334.1">
    <property type="nucleotide sequence ID" value="NZ_KN174168.1"/>
</dbReference>
<evidence type="ECO:0000256" key="1">
    <source>
        <dbReference type="SAM" id="SignalP"/>
    </source>
</evidence>
<name>A0A096D626_FLAPL</name>
<dbReference type="InterPro" id="IPR015943">
    <property type="entry name" value="WD40/YVTN_repeat-like_dom_sf"/>
</dbReference>